<dbReference type="Proteomes" id="UP000231152">
    <property type="component" value="Unassembled WGS sequence"/>
</dbReference>
<protein>
    <recommendedName>
        <fullName evidence="1">Methyltransferase domain-containing protein</fullName>
    </recommendedName>
</protein>
<dbReference type="Pfam" id="PF13649">
    <property type="entry name" value="Methyltransf_25"/>
    <property type="match status" value="1"/>
</dbReference>
<dbReference type="Gene3D" id="3.40.50.150">
    <property type="entry name" value="Vaccinia Virus protein VP39"/>
    <property type="match status" value="1"/>
</dbReference>
<accession>A0A2M8LDK9</accession>
<reference evidence="2 3" key="1">
    <citation type="submission" date="2017-09" db="EMBL/GenBank/DDBJ databases">
        <title>Depth-based differentiation of microbial function through sediment-hosted aquifers and enrichment of novel symbionts in the deep terrestrial subsurface.</title>
        <authorList>
            <person name="Probst A.J."/>
            <person name="Ladd B."/>
            <person name="Jarett J.K."/>
            <person name="Geller-Mcgrath D.E."/>
            <person name="Sieber C.M."/>
            <person name="Emerson J.B."/>
            <person name="Anantharaman K."/>
            <person name="Thomas B.C."/>
            <person name="Malmstrom R."/>
            <person name="Stieglmeier M."/>
            <person name="Klingl A."/>
            <person name="Woyke T."/>
            <person name="Ryan C.M."/>
            <person name="Banfield J.F."/>
        </authorList>
    </citation>
    <scope>NUCLEOTIDE SEQUENCE [LARGE SCALE GENOMIC DNA]</scope>
    <source>
        <strain evidence="2">CG10_big_fil_rev_8_21_14_0_10_48_11</strain>
    </source>
</reference>
<organism evidence="2 3">
    <name type="scientific">Candidatus Uhrbacteria bacterium CG10_big_fil_rev_8_21_14_0_10_48_11</name>
    <dbReference type="NCBI Taxonomy" id="1975037"/>
    <lineage>
        <taxon>Bacteria</taxon>
        <taxon>Candidatus Uhriibacteriota</taxon>
    </lineage>
</organism>
<dbReference type="SUPFAM" id="SSF53335">
    <property type="entry name" value="S-adenosyl-L-methionine-dependent methyltransferases"/>
    <property type="match status" value="1"/>
</dbReference>
<comment type="caution">
    <text evidence="2">The sequence shown here is derived from an EMBL/GenBank/DDBJ whole genome shotgun (WGS) entry which is preliminary data.</text>
</comment>
<name>A0A2M8LDK9_9BACT</name>
<evidence type="ECO:0000259" key="1">
    <source>
        <dbReference type="Pfam" id="PF13649"/>
    </source>
</evidence>
<gene>
    <name evidence="2" type="ORF">COV04_04495</name>
</gene>
<dbReference type="InterPro" id="IPR041698">
    <property type="entry name" value="Methyltransf_25"/>
</dbReference>
<dbReference type="EMBL" id="PFET01000014">
    <property type="protein sequence ID" value="PJE75534.1"/>
    <property type="molecule type" value="Genomic_DNA"/>
</dbReference>
<dbReference type="AlphaFoldDB" id="A0A2M8LDK9"/>
<dbReference type="InterPro" id="IPR029063">
    <property type="entry name" value="SAM-dependent_MTases_sf"/>
</dbReference>
<dbReference type="CDD" id="cd02440">
    <property type="entry name" value="AdoMet_MTases"/>
    <property type="match status" value="1"/>
</dbReference>
<feature type="domain" description="Methyltransferase" evidence="1">
    <location>
        <begin position="42"/>
        <end position="94"/>
    </location>
</feature>
<sequence>MTKDFWDEFYNQPLEHIPWQGTQADWFQELVDKEVLVGKSAIDVGCGTGAKTRYLARHGSHEVLGFDISPKAIALAKKATETKLSGCAFVVGGAAAGRSFWIKKVLMLYLIRRRFTVLLQQHGLLMRSR</sequence>
<proteinExistence type="predicted"/>
<evidence type="ECO:0000313" key="3">
    <source>
        <dbReference type="Proteomes" id="UP000231152"/>
    </source>
</evidence>
<evidence type="ECO:0000313" key="2">
    <source>
        <dbReference type="EMBL" id="PJE75534.1"/>
    </source>
</evidence>